<dbReference type="GO" id="GO:0030018">
    <property type="term" value="C:Z disc"/>
    <property type="evidence" value="ECO:0007669"/>
    <property type="project" value="TreeGrafter"/>
</dbReference>
<feature type="region of interest" description="Disordered" evidence="9">
    <location>
        <begin position="135"/>
        <end position="197"/>
    </location>
</feature>
<feature type="compositionally biased region" description="Polar residues" evidence="9">
    <location>
        <begin position="150"/>
        <end position="166"/>
    </location>
</feature>
<dbReference type="GO" id="GO:0007507">
    <property type="term" value="P:heart development"/>
    <property type="evidence" value="ECO:0007669"/>
    <property type="project" value="TreeGrafter"/>
</dbReference>
<keyword evidence="4" id="KW-0862">Zinc</keyword>
<evidence type="ECO:0000256" key="1">
    <source>
        <dbReference type="ARBA" id="ARBA00004496"/>
    </source>
</evidence>
<feature type="domain" description="PDZ" evidence="10">
    <location>
        <begin position="24"/>
        <end position="78"/>
    </location>
</feature>
<sequence length="341" mass="37728">MVDTVPCVIAQVCKSSRVFKPSGAEVNADSKAEVAGLQMGDVIMEINGESAVKMLNVEAQEKIRQSRGQLRLLIDRPKPSVRHTHGVNPCELRVLDQVLPGNLNWSERKRTASSVVSVPQTAAAVVSSSGPCIRPKTRAEDLGPVRAKSKPQSVSASLKQIYQQKKSMPVSAVGRGPVTNQTPPTPASTSPQSTKKSVSFASPVWRYVPVDSEDLRKIRQNQNSAPRQSNTFRLLEQGLEAECRRETKGHLQNVTNCQRGSCSMLIKKSFSVILMVMTQAVRIREGRYRHVACYTCRDCGLSLMVRGHFWVDEELYCGKHARQRYQAESSLQKLQSVSKAI</sequence>
<dbReference type="GO" id="GO:0003779">
    <property type="term" value="F:actin binding"/>
    <property type="evidence" value="ECO:0007669"/>
    <property type="project" value="TreeGrafter"/>
</dbReference>
<dbReference type="Gene3D" id="2.10.110.10">
    <property type="entry name" value="Cysteine Rich Protein"/>
    <property type="match status" value="1"/>
</dbReference>
<proteinExistence type="predicted"/>
<evidence type="ECO:0000256" key="4">
    <source>
        <dbReference type="ARBA" id="ARBA00022833"/>
    </source>
</evidence>
<accession>A0A6J2UV58</accession>
<dbReference type="GeneID" id="115807238"/>
<evidence type="ECO:0000259" key="10">
    <source>
        <dbReference type="PROSITE" id="PS50106"/>
    </source>
</evidence>
<dbReference type="InterPro" id="IPR001478">
    <property type="entry name" value="PDZ"/>
</dbReference>
<organism evidence="11 12">
    <name type="scientific">Chanos chanos</name>
    <name type="common">Milkfish</name>
    <name type="synonym">Mugil chanos</name>
    <dbReference type="NCBI Taxonomy" id="29144"/>
    <lineage>
        <taxon>Eukaryota</taxon>
        <taxon>Metazoa</taxon>
        <taxon>Chordata</taxon>
        <taxon>Craniata</taxon>
        <taxon>Vertebrata</taxon>
        <taxon>Euteleostomi</taxon>
        <taxon>Actinopterygii</taxon>
        <taxon>Neopterygii</taxon>
        <taxon>Teleostei</taxon>
        <taxon>Ostariophysi</taxon>
        <taxon>Gonorynchiformes</taxon>
        <taxon>Chanidae</taxon>
        <taxon>Chanos</taxon>
    </lineage>
</organism>
<dbReference type="Gene3D" id="2.30.42.10">
    <property type="match status" value="1"/>
</dbReference>
<dbReference type="GO" id="GO:0030036">
    <property type="term" value="P:actin cytoskeleton organization"/>
    <property type="evidence" value="ECO:0007669"/>
    <property type="project" value="TreeGrafter"/>
</dbReference>
<keyword evidence="11" id="KW-1185">Reference proteome</keyword>
<dbReference type="GO" id="GO:0046872">
    <property type="term" value="F:metal ion binding"/>
    <property type="evidence" value="ECO:0007669"/>
    <property type="project" value="UniProtKB-KW"/>
</dbReference>
<dbReference type="PROSITE" id="PS50106">
    <property type="entry name" value="PDZ"/>
    <property type="match status" value="1"/>
</dbReference>
<evidence type="ECO:0000256" key="6">
    <source>
        <dbReference type="ARBA" id="ARBA00037701"/>
    </source>
</evidence>
<evidence type="ECO:0000256" key="7">
    <source>
        <dbReference type="ARBA" id="ARBA00039370"/>
    </source>
</evidence>
<comment type="subcellular location">
    <subcellularLocation>
        <location evidence="1">Cytoplasm</location>
    </subcellularLocation>
</comment>
<dbReference type="OrthoDB" id="445995at2759"/>
<dbReference type="GO" id="GO:0031941">
    <property type="term" value="C:filamentous actin"/>
    <property type="evidence" value="ECO:0007669"/>
    <property type="project" value="TreeGrafter"/>
</dbReference>
<feature type="compositionally biased region" description="Low complexity" evidence="9">
    <location>
        <begin position="187"/>
        <end position="197"/>
    </location>
</feature>
<name>A0A6J2UV58_CHACN</name>
<dbReference type="AlphaFoldDB" id="A0A6J2UV58"/>
<dbReference type="SUPFAM" id="SSF50156">
    <property type="entry name" value="PDZ domain-like"/>
    <property type="match status" value="1"/>
</dbReference>
<evidence type="ECO:0000256" key="8">
    <source>
        <dbReference type="ARBA" id="ARBA00046459"/>
    </source>
</evidence>
<dbReference type="GO" id="GO:0005912">
    <property type="term" value="C:adherens junction"/>
    <property type="evidence" value="ECO:0007669"/>
    <property type="project" value="TreeGrafter"/>
</dbReference>
<dbReference type="InterPro" id="IPR036034">
    <property type="entry name" value="PDZ_sf"/>
</dbReference>
<evidence type="ECO:0000256" key="9">
    <source>
        <dbReference type="SAM" id="MobiDB-lite"/>
    </source>
</evidence>
<evidence type="ECO:0000256" key="3">
    <source>
        <dbReference type="ARBA" id="ARBA00022723"/>
    </source>
</evidence>
<dbReference type="RefSeq" id="XP_030623969.1">
    <property type="nucleotide sequence ID" value="XM_030768109.1"/>
</dbReference>
<evidence type="ECO:0000256" key="2">
    <source>
        <dbReference type="ARBA" id="ARBA00022490"/>
    </source>
</evidence>
<dbReference type="InterPro" id="IPR001781">
    <property type="entry name" value="Znf_LIM"/>
</dbReference>
<dbReference type="Pfam" id="PF00412">
    <property type="entry name" value="LIM"/>
    <property type="match status" value="1"/>
</dbReference>
<evidence type="ECO:0000256" key="5">
    <source>
        <dbReference type="ARBA" id="ARBA00023038"/>
    </source>
</evidence>
<reference evidence="12" key="1">
    <citation type="submission" date="2025-08" db="UniProtKB">
        <authorList>
            <consortium name="RefSeq"/>
        </authorList>
    </citation>
    <scope>IDENTIFICATION</scope>
</reference>
<dbReference type="SMART" id="SM00228">
    <property type="entry name" value="PDZ"/>
    <property type="match status" value="1"/>
</dbReference>
<evidence type="ECO:0000313" key="11">
    <source>
        <dbReference type="Proteomes" id="UP000504632"/>
    </source>
</evidence>
<comment type="subunit">
    <text evidence="8">Interacts with alpha-actinins ACTN1 and ACTN4, FLNA and MYH9. Interacts (via LIM zinc-binding domain) with MKRN2.</text>
</comment>
<dbReference type="GO" id="GO:0001725">
    <property type="term" value="C:stress fiber"/>
    <property type="evidence" value="ECO:0007669"/>
    <property type="project" value="TreeGrafter"/>
</dbReference>
<keyword evidence="2" id="KW-0963">Cytoplasm</keyword>
<dbReference type="Proteomes" id="UP000504632">
    <property type="component" value="Chromosome 3"/>
</dbReference>
<keyword evidence="5" id="KW-0440">LIM domain</keyword>
<dbReference type="SUPFAM" id="SSF57716">
    <property type="entry name" value="Glucocorticoid receptor-like (DNA-binding domain)"/>
    <property type="match status" value="1"/>
</dbReference>
<dbReference type="PANTHER" id="PTHR24214:SF1">
    <property type="entry name" value="PDZ AND LIM DOMAIN PROTEIN 2"/>
    <property type="match status" value="1"/>
</dbReference>
<comment type="function">
    <text evidence="6">Probable adapter protein located at the actin cytoskeleton that promotes cell attachment. Necessary for the migratory capacity of epithelial cells. Overexpression enhances cell adhesion to collagen and fibronectin and suppresses anchorage independent growth. May contribute to tumor cell migratory capacity.</text>
</comment>
<dbReference type="InterPro" id="IPR050604">
    <property type="entry name" value="PDZ-LIM_domain"/>
</dbReference>
<dbReference type="PANTHER" id="PTHR24214">
    <property type="entry name" value="PDZ AND LIM DOMAIN PROTEIN ZASP"/>
    <property type="match status" value="1"/>
</dbReference>
<dbReference type="Pfam" id="PF00595">
    <property type="entry name" value="PDZ"/>
    <property type="match status" value="1"/>
</dbReference>
<dbReference type="InParanoid" id="A0A6J2UV58"/>
<protein>
    <recommendedName>
        <fullName evidence="7">PDZ and LIM domain protein 2</fullName>
    </recommendedName>
</protein>
<dbReference type="GO" id="GO:0061061">
    <property type="term" value="P:muscle structure development"/>
    <property type="evidence" value="ECO:0007669"/>
    <property type="project" value="TreeGrafter"/>
</dbReference>
<gene>
    <name evidence="12" type="primary">LOC115807238</name>
</gene>
<keyword evidence="3" id="KW-0479">Metal-binding</keyword>
<dbReference type="GO" id="GO:0051371">
    <property type="term" value="F:muscle alpha-actinin binding"/>
    <property type="evidence" value="ECO:0007669"/>
    <property type="project" value="TreeGrafter"/>
</dbReference>
<evidence type="ECO:0000313" key="12">
    <source>
        <dbReference type="RefSeq" id="XP_030623969.1"/>
    </source>
</evidence>